<dbReference type="AlphaFoldDB" id="A0AAE0LI30"/>
<keyword evidence="2" id="KW-1185">Reference proteome</keyword>
<organism evidence="1 2">
    <name type="scientific">Cymbomonas tetramitiformis</name>
    <dbReference type="NCBI Taxonomy" id="36881"/>
    <lineage>
        <taxon>Eukaryota</taxon>
        <taxon>Viridiplantae</taxon>
        <taxon>Chlorophyta</taxon>
        <taxon>Pyramimonadophyceae</taxon>
        <taxon>Pyramimonadales</taxon>
        <taxon>Pyramimonadaceae</taxon>
        <taxon>Cymbomonas</taxon>
    </lineage>
</organism>
<accession>A0AAE0LI30</accession>
<evidence type="ECO:0000313" key="1">
    <source>
        <dbReference type="EMBL" id="KAK3285620.1"/>
    </source>
</evidence>
<comment type="caution">
    <text evidence="1">The sequence shown here is derived from an EMBL/GenBank/DDBJ whole genome shotgun (WGS) entry which is preliminary data.</text>
</comment>
<proteinExistence type="predicted"/>
<sequence length="111" mass="12113">MLADYANGSTGLLVLTTKITASAFSRNSLVTRFHAIGSPTAFRKKYVRLLQVLLVSVQVAGGPTPAPDGCRGISERRCHEYYEARLGKARFYLKGIAHNKTFLALALSGKR</sequence>
<evidence type="ECO:0000313" key="2">
    <source>
        <dbReference type="Proteomes" id="UP001190700"/>
    </source>
</evidence>
<protein>
    <submittedName>
        <fullName evidence="1">Uncharacterized protein</fullName>
    </submittedName>
</protein>
<name>A0AAE0LI30_9CHLO</name>
<gene>
    <name evidence="1" type="ORF">CYMTET_6797</name>
</gene>
<dbReference type="Proteomes" id="UP001190700">
    <property type="component" value="Unassembled WGS sequence"/>
</dbReference>
<reference evidence="1 2" key="1">
    <citation type="journal article" date="2015" name="Genome Biol. Evol.">
        <title>Comparative Genomics of a Bacterivorous Green Alga Reveals Evolutionary Causalities and Consequences of Phago-Mixotrophic Mode of Nutrition.</title>
        <authorList>
            <person name="Burns J.A."/>
            <person name="Paasch A."/>
            <person name="Narechania A."/>
            <person name="Kim E."/>
        </authorList>
    </citation>
    <scope>NUCLEOTIDE SEQUENCE [LARGE SCALE GENOMIC DNA]</scope>
    <source>
        <strain evidence="1 2">PLY_AMNH</strain>
    </source>
</reference>
<dbReference type="EMBL" id="LGRX02001739">
    <property type="protein sequence ID" value="KAK3285620.1"/>
    <property type="molecule type" value="Genomic_DNA"/>
</dbReference>